<dbReference type="PANTHER" id="PTHR43872:SF1">
    <property type="entry name" value="MONOOXYGENASE, PUTATIVE (AFU_ORTHOLOGUE AFUA_8G02570)-RELATED"/>
    <property type="match status" value="1"/>
</dbReference>
<reference evidence="6 7" key="1">
    <citation type="journal article" date="2022" name="G3 (Bethesda)">
        <title>Enemy or ally: a genomic approach to elucidate the lifestyle of Phyllosticta citrichinaensis.</title>
        <authorList>
            <person name="Buijs V.A."/>
            <person name="Groenewald J.Z."/>
            <person name="Haridas S."/>
            <person name="LaButti K.M."/>
            <person name="Lipzen A."/>
            <person name="Martin F.M."/>
            <person name="Barry K."/>
            <person name="Grigoriev I.V."/>
            <person name="Crous P.W."/>
            <person name="Seidl M.F."/>
        </authorList>
    </citation>
    <scope>NUCLEOTIDE SEQUENCE [LARGE SCALE GENOMIC DNA]</scope>
    <source>
        <strain evidence="6 7">CBS 129764</strain>
    </source>
</reference>
<dbReference type="Gene3D" id="3.50.50.60">
    <property type="entry name" value="FAD/NAD(P)-binding domain"/>
    <property type="match status" value="2"/>
</dbReference>
<proteinExistence type="predicted"/>
<sequence length="505" mass="56353">MPNETMEKDTRTDYDVIIVGAGISGINGAYRVQTQLPEGTSYAILEARDAIGGTWDLFKYPGIRSDSDMHTFGFPWRPWKEQRAIADGESIVKYIRESAAIYGIDQKIKFRHKLLAADWRSELQRWRLSVEYNGEKKTLTSRFLFMGTGYFDYQEPLEATIPGLENFKGTIVHPQFWPEDLDYTGKKVVVIGSGATAITLLPSLADKASHVVMLQRSPSYLVSLPSASPLETLISWILPAAIGTKLLRWRWLFMGWLFFNFCRAFPRAARTILRLRTQRLLPKDVPHDPHFVPPYNPWEQRMCACPDADFFRALASGKTSIVTGHIKTVTADGIQLTDPAAQKFNPRITSGVDIIVTATGLKILLAGGTRLSVDGAPIDAGSKFLWRGLMLQDVPNAVIAIGYTNASWTPGADATAQLFTRIINHMAAEGIASCVPTLPPQDAASMEKRPAFNLSSTYIKKAKDVLPMTGDRGPWVARSSYYRDFWNAKFGDFRDGLMFRRAADA</sequence>
<keyword evidence="4" id="KW-0560">Oxidoreductase</keyword>
<dbReference type="Pfam" id="PF00743">
    <property type="entry name" value="FMO-like"/>
    <property type="match status" value="1"/>
</dbReference>
<name>A0ABR1XYQ2_9PEZI</name>
<evidence type="ECO:0000256" key="2">
    <source>
        <dbReference type="ARBA" id="ARBA00022630"/>
    </source>
</evidence>
<evidence type="ECO:0000256" key="1">
    <source>
        <dbReference type="ARBA" id="ARBA00001974"/>
    </source>
</evidence>
<gene>
    <name evidence="6" type="ORF">IWX90DRAFT_137898</name>
</gene>
<evidence type="ECO:0000256" key="4">
    <source>
        <dbReference type="ARBA" id="ARBA00023002"/>
    </source>
</evidence>
<keyword evidence="2" id="KW-0285">Flavoprotein</keyword>
<protein>
    <submittedName>
        <fullName evidence="6">Monooxygenase flavin-binding family protein-like protein</fullName>
    </submittedName>
</protein>
<evidence type="ECO:0000256" key="5">
    <source>
        <dbReference type="ARBA" id="ARBA00023033"/>
    </source>
</evidence>
<dbReference type="InterPro" id="IPR051820">
    <property type="entry name" value="FAD-binding_MO"/>
</dbReference>
<evidence type="ECO:0000313" key="7">
    <source>
        <dbReference type="Proteomes" id="UP001456524"/>
    </source>
</evidence>
<dbReference type="SUPFAM" id="SSF51905">
    <property type="entry name" value="FAD/NAD(P)-binding domain"/>
    <property type="match status" value="1"/>
</dbReference>
<keyword evidence="5" id="KW-0503">Monooxygenase</keyword>
<dbReference type="Proteomes" id="UP001456524">
    <property type="component" value="Unassembled WGS sequence"/>
</dbReference>
<accession>A0ABR1XYQ2</accession>
<dbReference type="PANTHER" id="PTHR43872">
    <property type="entry name" value="MONOOXYGENASE, PUTATIVE (AFU_ORTHOLOGUE AFUA_8G02570)-RELATED"/>
    <property type="match status" value="1"/>
</dbReference>
<keyword evidence="7" id="KW-1185">Reference proteome</keyword>
<organism evidence="6 7">
    <name type="scientific">Phyllosticta citrichinensis</name>
    <dbReference type="NCBI Taxonomy" id="1130410"/>
    <lineage>
        <taxon>Eukaryota</taxon>
        <taxon>Fungi</taxon>
        <taxon>Dikarya</taxon>
        <taxon>Ascomycota</taxon>
        <taxon>Pezizomycotina</taxon>
        <taxon>Dothideomycetes</taxon>
        <taxon>Dothideomycetes incertae sedis</taxon>
        <taxon>Botryosphaeriales</taxon>
        <taxon>Phyllostictaceae</taxon>
        <taxon>Phyllosticta</taxon>
    </lineage>
</organism>
<comment type="caution">
    <text evidence="6">The sequence shown here is derived from an EMBL/GenBank/DDBJ whole genome shotgun (WGS) entry which is preliminary data.</text>
</comment>
<evidence type="ECO:0000313" key="6">
    <source>
        <dbReference type="EMBL" id="KAK8173292.1"/>
    </source>
</evidence>
<dbReference type="InterPro" id="IPR036188">
    <property type="entry name" value="FAD/NAD-bd_sf"/>
</dbReference>
<keyword evidence="3" id="KW-0274">FAD</keyword>
<comment type="cofactor">
    <cofactor evidence="1">
        <name>FAD</name>
        <dbReference type="ChEBI" id="CHEBI:57692"/>
    </cofactor>
</comment>
<dbReference type="InterPro" id="IPR020946">
    <property type="entry name" value="Flavin_mOase-like"/>
</dbReference>
<dbReference type="EMBL" id="JBBWUH010000003">
    <property type="protein sequence ID" value="KAK8173292.1"/>
    <property type="molecule type" value="Genomic_DNA"/>
</dbReference>
<evidence type="ECO:0000256" key="3">
    <source>
        <dbReference type="ARBA" id="ARBA00022827"/>
    </source>
</evidence>